<accession>V6S420</accession>
<evidence type="ECO:0000313" key="3">
    <source>
        <dbReference type="EMBL" id="TWI08324.1"/>
    </source>
</evidence>
<keyword evidence="2" id="KW-0732">Signal</keyword>
<dbReference type="Proteomes" id="UP000319848">
    <property type="component" value="Unassembled WGS sequence"/>
</dbReference>
<dbReference type="RefSeq" id="WP_023569950.1">
    <property type="nucleotide sequence ID" value="NZ_AVBI01000010.1"/>
</dbReference>
<comment type="caution">
    <text evidence="3">The sequence shown here is derived from an EMBL/GenBank/DDBJ whole genome shotgun (WGS) entry which is preliminary data.</text>
</comment>
<gene>
    <name evidence="3" type="ORF">IP98_02744</name>
</gene>
<dbReference type="AlphaFoldDB" id="V6S420"/>
<keyword evidence="4" id="KW-1185">Reference proteome</keyword>
<evidence type="ECO:0000313" key="4">
    <source>
        <dbReference type="Proteomes" id="UP000319848"/>
    </source>
</evidence>
<dbReference type="EMBL" id="VLKQ01000015">
    <property type="protein sequence ID" value="TWI08324.1"/>
    <property type="molecule type" value="Genomic_DNA"/>
</dbReference>
<feature type="compositionally biased region" description="Polar residues" evidence="1">
    <location>
        <begin position="60"/>
        <end position="70"/>
    </location>
</feature>
<proteinExistence type="predicted"/>
<reference evidence="3 4" key="1">
    <citation type="journal article" date="2015" name="Stand. Genomic Sci.">
        <title>Genomic Encyclopedia of Bacterial and Archaeal Type Strains, Phase III: the genomes of soil and plant-associated and newly described type strains.</title>
        <authorList>
            <person name="Whitman W.B."/>
            <person name="Woyke T."/>
            <person name="Klenk H.P."/>
            <person name="Zhou Y."/>
            <person name="Lilburn T.G."/>
            <person name="Beck B.J."/>
            <person name="De Vos P."/>
            <person name="Vandamme P."/>
            <person name="Eisen J.A."/>
            <person name="Garrity G."/>
            <person name="Hugenholtz P."/>
            <person name="Kyrpides N.C."/>
        </authorList>
    </citation>
    <scope>NUCLEOTIDE SEQUENCE [LARGE SCALE GENOMIC DNA]</scope>
    <source>
        <strain evidence="3 4">CGMCC 1.7270</strain>
    </source>
</reference>
<protein>
    <submittedName>
        <fullName evidence="3">Uncharacterized protein</fullName>
    </submittedName>
</protein>
<dbReference type="OrthoDB" id="1377329at2"/>
<feature type="region of interest" description="Disordered" evidence="1">
    <location>
        <begin position="44"/>
        <end position="70"/>
    </location>
</feature>
<dbReference type="STRING" id="1341154.FCR2A7T_07800"/>
<name>V6S420_9FLAO</name>
<feature type="signal peptide" evidence="2">
    <location>
        <begin position="1"/>
        <end position="23"/>
    </location>
</feature>
<feature type="chain" id="PRO_5030178776" evidence="2">
    <location>
        <begin position="24"/>
        <end position="155"/>
    </location>
</feature>
<evidence type="ECO:0000256" key="1">
    <source>
        <dbReference type="SAM" id="MobiDB-lite"/>
    </source>
</evidence>
<sequence length="155" mass="17462">MKKSIIYSGIALLTFTNVITALAQQSFLKDEGLTQTVAANKLVSSNKHNSNPFEKRNGNDNETPATSNEETILVPVYEKTIEEIIAENNRIIESNLSTEEYREETTTEDFPIIITAEESPVNYEKVMEERILQDNQIIESQLSNAVTPIDPRKSN</sequence>
<evidence type="ECO:0000256" key="2">
    <source>
        <dbReference type="SAM" id="SignalP"/>
    </source>
</evidence>
<organism evidence="3 4">
    <name type="scientific">Flavobacterium cauense R2A-7</name>
    <dbReference type="NCBI Taxonomy" id="1341154"/>
    <lineage>
        <taxon>Bacteria</taxon>
        <taxon>Pseudomonadati</taxon>
        <taxon>Bacteroidota</taxon>
        <taxon>Flavobacteriia</taxon>
        <taxon>Flavobacteriales</taxon>
        <taxon>Flavobacteriaceae</taxon>
        <taxon>Flavobacterium</taxon>
    </lineage>
</organism>